<protein>
    <submittedName>
        <fullName evidence="2">Transposase</fullName>
    </submittedName>
</protein>
<accession>A0A9D2LH26</accession>
<evidence type="ECO:0000259" key="1">
    <source>
        <dbReference type="SMART" id="SM01321"/>
    </source>
</evidence>
<proteinExistence type="predicted"/>
<dbReference type="PANTHER" id="PTHR36966:SF1">
    <property type="entry name" value="REP-ASSOCIATED TYROSINE TRANSPOSASE"/>
    <property type="match status" value="1"/>
</dbReference>
<reference evidence="2" key="1">
    <citation type="journal article" date="2021" name="PeerJ">
        <title>Extensive microbial diversity within the chicken gut microbiome revealed by metagenomics and culture.</title>
        <authorList>
            <person name="Gilroy R."/>
            <person name="Ravi A."/>
            <person name="Getino M."/>
            <person name="Pursley I."/>
            <person name="Horton D.L."/>
            <person name="Alikhan N.F."/>
            <person name="Baker D."/>
            <person name="Gharbi K."/>
            <person name="Hall N."/>
            <person name="Watson M."/>
            <person name="Adriaenssens E.M."/>
            <person name="Foster-Nyarko E."/>
            <person name="Jarju S."/>
            <person name="Secka A."/>
            <person name="Antonio M."/>
            <person name="Oren A."/>
            <person name="Chaudhuri R.R."/>
            <person name="La Ragione R."/>
            <person name="Hildebrand F."/>
            <person name="Pallen M.J."/>
        </authorList>
    </citation>
    <scope>NUCLEOTIDE SEQUENCE</scope>
    <source>
        <strain evidence="2">ChiBcec18-1249</strain>
    </source>
</reference>
<dbReference type="InterPro" id="IPR036515">
    <property type="entry name" value="Transposase_17_sf"/>
</dbReference>
<dbReference type="PANTHER" id="PTHR36966">
    <property type="entry name" value="REP-ASSOCIATED TYROSINE TRANSPOSASE"/>
    <property type="match status" value="1"/>
</dbReference>
<dbReference type="SUPFAM" id="SSF143422">
    <property type="entry name" value="Transposase IS200-like"/>
    <property type="match status" value="1"/>
</dbReference>
<name>A0A9D2LH26_9FIRM</name>
<comment type="caution">
    <text evidence="2">The sequence shown here is derived from an EMBL/GenBank/DDBJ whole genome shotgun (WGS) entry which is preliminary data.</text>
</comment>
<sequence>MNDPQRKHLRLEYYDYSQPGSYFITICTRERKQEVLCSIEPAVGAIINRPPRISLTPLGRIVDETIRAIPDHYPGILVDQFIIMPDHVHLIMSFRHIGPDGRQIAAPTPLSKVIQQMKRIASKQAGVPLWQKGFYDHVIRNDVDLANVRQYILNNPLKWIEDKD</sequence>
<feature type="domain" description="Transposase IS200-like" evidence="1">
    <location>
        <begin position="17"/>
        <end position="155"/>
    </location>
</feature>
<dbReference type="Proteomes" id="UP000823824">
    <property type="component" value="Unassembled WGS sequence"/>
</dbReference>
<dbReference type="AlphaFoldDB" id="A0A9D2LH26"/>
<evidence type="ECO:0000313" key="2">
    <source>
        <dbReference type="EMBL" id="HJB12363.1"/>
    </source>
</evidence>
<dbReference type="GO" id="GO:0006313">
    <property type="term" value="P:DNA transposition"/>
    <property type="evidence" value="ECO:0007669"/>
    <property type="project" value="InterPro"/>
</dbReference>
<dbReference type="InterPro" id="IPR052715">
    <property type="entry name" value="RAYT_transposase"/>
</dbReference>
<organism evidence="2 3">
    <name type="scientific">Candidatus Oscillibacter excrementigallinarum</name>
    <dbReference type="NCBI Taxonomy" id="2838716"/>
    <lineage>
        <taxon>Bacteria</taxon>
        <taxon>Bacillati</taxon>
        <taxon>Bacillota</taxon>
        <taxon>Clostridia</taxon>
        <taxon>Eubacteriales</taxon>
        <taxon>Oscillospiraceae</taxon>
        <taxon>Oscillibacter</taxon>
    </lineage>
</organism>
<reference evidence="2" key="2">
    <citation type="submission" date="2021-04" db="EMBL/GenBank/DDBJ databases">
        <authorList>
            <person name="Gilroy R."/>
        </authorList>
    </citation>
    <scope>NUCLEOTIDE SEQUENCE</scope>
    <source>
        <strain evidence="2">ChiBcec18-1249</strain>
    </source>
</reference>
<dbReference type="Gene3D" id="3.30.70.1290">
    <property type="entry name" value="Transposase IS200-like"/>
    <property type="match status" value="1"/>
</dbReference>
<dbReference type="InterPro" id="IPR002686">
    <property type="entry name" value="Transposase_17"/>
</dbReference>
<dbReference type="GO" id="GO:0004803">
    <property type="term" value="F:transposase activity"/>
    <property type="evidence" value="ECO:0007669"/>
    <property type="project" value="InterPro"/>
</dbReference>
<dbReference type="SMART" id="SM01321">
    <property type="entry name" value="Y1_Tnp"/>
    <property type="match status" value="1"/>
</dbReference>
<gene>
    <name evidence="2" type="ORF">H9787_01465</name>
</gene>
<evidence type="ECO:0000313" key="3">
    <source>
        <dbReference type="Proteomes" id="UP000823824"/>
    </source>
</evidence>
<dbReference type="GO" id="GO:0043565">
    <property type="term" value="F:sequence-specific DNA binding"/>
    <property type="evidence" value="ECO:0007669"/>
    <property type="project" value="TreeGrafter"/>
</dbReference>
<dbReference type="EMBL" id="DWZJ01000011">
    <property type="protein sequence ID" value="HJB12363.1"/>
    <property type="molecule type" value="Genomic_DNA"/>
</dbReference>